<sequence length="225" mass="25890">MPKIGENIMPPFAYQNKSRTLVEKVILPFWSNIILATIAGFCLKDYYYEVTFRDIQHYAFVSYLLVIANSLSALLHFTNDSSYCDLRILLDYAQQVMCFPMVLTDFLLKYNIAPASIAVIPSILSLLTVFLFVLLEYKRQDLTDLNILICLITYTITGMEYNAYACIAALFIGTAYFRFKRNEGVCIRKASQYNLLMAGFVFFSLLSLDNGVSHNKMYKQQIRGW</sequence>
<protein>
    <submittedName>
        <fullName evidence="2">Uncharacterized protein</fullName>
    </submittedName>
</protein>
<feature type="transmembrane region" description="Helical" evidence="1">
    <location>
        <begin position="161"/>
        <end position="179"/>
    </location>
</feature>
<evidence type="ECO:0000313" key="2">
    <source>
        <dbReference type="EMBL" id="CAG9860258.1"/>
    </source>
</evidence>
<dbReference type="OrthoDB" id="6745314at2759"/>
<reference evidence="2" key="1">
    <citation type="submission" date="2022-01" db="EMBL/GenBank/DDBJ databases">
        <authorList>
            <person name="King R."/>
        </authorList>
    </citation>
    <scope>NUCLEOTIDE SEQUENCE</scope>
</reference>
<keyword evidence="1" id="KW-0472">Membrane</keyword>
<organism evidence="2 3">
    <name type="scientific">Phyllotreta striolata</name>
    <name type="common">Striped flea beetle</name>
    <name type="synonym">Crioceris striolata</name>
    <dbReference type="NCBI Taxonomy" id="444603"/>
    <lineage>
        <taxon>Eukaryota</taxon>
        <taxon>Metazoa</taxon>
        <taxon>Ecdysozoa</taxon>
        <taxon>Arthropoda</taxon>
        <taxon>Hexapoda</taxon>
        <taxon>Insecta</taxon>
        <taxon>Pterygota</taxon>
        <taxon>Neoptera</taxon>
        <taxon>Endopterygota</taxon>
        <taxon>Coleoptera</taxon>
        <taxon>Polyphaga</taxon>
        <taxon>Cucujiformia</taxon>
        <taxon>Chrysomeloidea</taxon>
        <taxon>Chrysomelidae</taxon>
        <taxon>Galerucinae</taxon>
        <taxon>Alticini</taxon>
        <taxon>Phyllotreta</taxon>
    </lineage>
</organism>
<proteinExistence type="predicted"/>
<feature type="transmembrane region" description="Helical" evidence="1">
    <location>
        <begin position="115"/>
        <end position="135"/>
    </location>
</feature>
<accession>A0A9N9TK69</accession>
<dbReference type="Proteomes" id="UP001153712">
    <property type="component" value="Chromosome 3"/>
</dbReference>
<dbReference type="AlphaFoldDB" id="A0A9N9TK69"/>
<evidence type="ECO:0000256" key="1">
    <source>
        <dbReference type="SAM" id="Phobius"/>
    </source>
</evidence>
<dbReference type="EMBL" id="OU900096">
    <property type="protein sequence ID" value="CAG9860258.1"/>
    <property type="molecule type" value="Genomic_DNA"/>
</dbReference>
<gene>
    <name evidence="2" type="ORF">PHYEVI_LOCUS6614</name>
</gene>
<feature type="transmembrane region" description="Helical" evidence="1">
    <location>
        <begin position="25"/>
        <end position="43"/>
    </location>
</feature>
<keyword evidence="3" id="KW-1185">Reference proteome</keyword>
<feature type="transmembrane region" description="Helical" evidence="1">
    <location>
        <begin position="191"/>
        <end position="208"/>
    </location>
</feature>
<keyword evidence="1" id="KW-1133">Transmembrane helix</keyword>
<evidence type="ECO:0000313" key="3">
    <source>
        <dbReference type="Proteomes" id="UP001153712"/>
    </source>
</evidence>
<keyword evidence="1" id="KW-0812">Transmembrane</keyword>
<feature type="transmembrane region" description="Helical" evidence="1">
    <location>
        <begin position="55"/>
        <end position="77"/>
    </location>
</feature>
<name>A0A9N9TK69_PHYSR</name>